<accession>A0A9W9AHG3</accession>
<comment type="caution">
    <text evidence="2">The sequence shown here is derived from an EMBL/GenBank/DDBJ whole genome shotgun (WGS) entry which is preliminary data.</text>
</comment>
<keyword evidence="1" id="KW-0732">Signal</keyword>
<feature type="signal peptide" evidence="1">
    <location>
        <begin position="1"/>
        <end position="22"/>
    </location>
</feature>
<name>A0A9W9AHG3_9AGAR</name>
<dbReference type="EMBL" id="JAOTPV010000005">
    <property type="protein sequence ID" value="KAJ4481918.1"/>
    <property type="molecule type" value="Genomic_DNA"/>
</dbReference>
<sequence length="72" mass="8184">MSTVMLITSGFFLLLWSYFITALHGCNQNIGFHFRMRADMNGLRQYSLSTEMIRRSVKSTLDSNGGVGQYRG</sequence>
<keyword evidence="3" id="KW-1185">Reference proteome</keyword>
<reference evidence="2" key="1">
    <citation type="submission" date="2022-08" db="EMBL/GenBank/DDBJ databases">
        <title>A Global Phylogenomic Analysis of the Shiitake Genus Lentinula.</title>
        <authorList>
            <consortium name="DOE Joint Genome Institute"/>
            <person name="Sierra-Patev S."/>
            <person name="Min B."/>
            <person name="Naranjo-Ortiz M."/>
            <person name="Looney B."/>
            <person name="Konkel Z."/>
            <person name="Slot J.C."/>
            <person name="Sakamoto Y."/>
            <person name="Steenwyk J.L."/>
            <person name="Rokas A."/>
            <person name="Carro J."/>
            <person name="Camarero S."/>
            <person name="Ferreira P."/>
            <person name="Molpeceres G."/>
            <person name="Ruiz-Duenas F.J."/>
            <person name="Serrano A."/>
            <person name="Henrissat B."/>
            <person name="Drula E."/>
            <person name="Hughes K.W."/>
            <person name="Mata J.L."/>
            <person name="Ishikawa N.K."/>
            <person name="Vargas-Isla R."/>
            <person name="Ushijima S."/>
            <person name="Smith C.A."/>
            <person name="Ahrendt S."/>
            <person name="Andreopoulos W."/>
            <person name="He G."/>
            <person name="Labutti K."/>
            <person name="Lipzen A."/>
            <person name="Ng V."/>
            <person name="Riley R."/>
            <person name="Sandor L."/>
            <person name="Barry K."/>
            <person name="Martinez A.T."/>
            <person name="Xiao Y."/>
            <person name="Gibbons J.G."/>
            <person name="Terashima K."/>
            <person name="Grigoriev I.V."/>
            <person name="Hibbett D.S."/>
        </authorList>
    </citation>
    <scope>NUCLEOTIDE SEQUENCE</scope>
    <source>
        <strain evidence="2">JLM2183</strain>
    </source>
</reference>
<proteinExistence type="predicted"/>
<protein>
    <submittedName>
        <fullName evidence="2">Uncharacterized protein</fullName>
    </submittedName>
</protein>
<evidence type="ECO:0000313" key="3">
    <source>
        <dbReference type="Proteomes" id="UP001150266"/>
    </source>
</evidence>
<gene>
    <name evidence="2" type="ORF">J3R30DRAFT_2101089</name>
</gene>
<organism evidence="2 3">
    <name type="scientific">Lentinula aciculospora</name>
    <dbReference type="NCBI Taxonomy" id="153920"/>
    <lineage>
        <taxon>Eukaryota</taxon>
        <taxon>Fungi</taxon>
        <taxon>Dikarya</taxon>
        <taxon>Basidiomycota</taxon>
        <taxon>Agaricomycotina</taxon>
        <taxon>Agaricomycetes</taxon>
        <taxon>Agaricomycetidae</taxon>
        <taxon>Agaricales</taxon>
        <taxon>Marasmiineae</taxon>
        <taxon>Omphalotaceae</taxon>
        <taxon>Lentinula</taxon>
    </lineage>
</organism>
<evidence type="ECO:0000313" key="2">
    <source>
        <dbReference type="EMBL" id="KAJ4481918.1"/>
    </source>
</evidence>
<dbReference type="AlphaFoldDB" id="A0A9W9AHG3"/>
<feature type="chain" id="PRO_5040781020" evidence="1">
    <location>
        <begin position="23"/>
        <end position="72"/>
    </location>
</feature>
<dbReference type="Proteomes" id="UP001150266">
    <property type="component" value="Unassembled WGS sequence"/>
</dbReference>
<evidence type="ECO:0000256" key="1">
    <source>
        <dbReference type="SAM" id="SignalP"/>
    </source>
</evidence>